<evidence type="ECO:0000313" key="2">
    <source>
        <dbReference type="Proteomes" id="UP000017142"/>
    </source>
</evidence>
<sequence>MPVLMHSRKRMLGNPATQKDKVFLSLTSRLLLPWSIKREREIKIITPALLSIDLVKIINTGLSQVCLGLI</sequence>
<dbReference type="EMBL" id="AMWE01000002">
    <property type="protein sequence ID" value="ERO58156.1"/>
    <property type="molecule type" value="Genomic_DNA"/>
</dbReference>
<evidence type="ECO:0000313" key="1">
    <source>
        <dbReference type="EMBL" id="ERO58156.1"/>
    </source>
</evidence>
<dbReference type="Proteomes" id="UP000017142">
    <property type="component" value="Unassembled WGS sequence"/>
</dbReference>
<accession>A0AAV3KCJ0</accession>
<name>A0AAV3KCJ0_9GAMM</name>
<dbReference type="AlphaFoldDB" id="A0AAV3KCJ0"/>
<protein>
    <submittedName>
        <fullName evidence="1">Uncharacterized protein</fullName>
    </submittedName>
</protein>
<organism evidence="1 2">
    <name type="scientific">Dickeya solani D s0432-1</name>
    <dbReference type="NCBI Taxonomy" id="1231725"/>
    <lineage>
        <taxon>Bacteria</taxon>
        <taxon>Pseudomonadati</taxon>
        <taxon>Pseudomonadota</taxon>
        <taxon>Gammaproteobacteria</taxon>
        <taxon>Enterobacterales</taxon>
        <taxon>Pectobacteriaceae</taxon>
        <taxon>Dickeya</taxon>
    </lineage>
</organism>
<proteinExistence type="predicted"/>
<gene>
    <name evidence="1" type="ORF">A544_1331</name>
</gene>
<reference evidence="2" key="1">
    <citation type="journal article" date="2013" name="Diversity">
        <title>Genome Sequence of Dickeya solani, a New soft Rot Pathogen of Potato, Suggests its Emergence May Be Related to a Novel Combination of Non-Ribosomal Peptide/Polyketide Synthetase Clusters.</title>
        <authorList>
            <person name="Garlant L."/>
            <person name="Koskinen P."/>
            <person name="Rouhiainen L."/>
            <person name="Laine P."/>
            <person name="Paulin L."/>
            <person name="Auvinen P."/>
            <person name="Holm L."/>
            <person name="Pirhonen M."/>
        </authorList>
    </citation>
    <scope>NUCLEOTIDE SEQUENCE [LARGE SCALE GENOMIC DNA]</scope>
    <source>
        <strain evidence="2">D s0432-1</strain>
    </source>
</reference>
<comment type="caution">
    <text evidence="1">The sequence shown here is derived from an EMBL/GenBank/DDBJ whole genome shotgun (WGS) entry which is preliminary data.</text>
</comment>